<protein>
    <recommendedName>
        <fullName evidence="3">Alpha-type protein kinase domain-containing protein</fullName>
    </recommendedName>
</protein>
<organism evidence="1 2">
    <name type="scientific">Mycena citricolor</name>
    <dbReference type="NCBI Taxonomy" id="2018698"/>
    <lineage>
        <taxon>Eukaryota</taxon>
        <taxon>Fungi</taxon>
        <taxon>Dikarya</taxon>
        <taxon>Basidiomycota</taxon>
        <taxon>Agaricomycotina</taxon>
        <taxon>Agaricomycetes</taxon>
        <taxon>Agaricomycetidae</taxon>
        <taxon>Agaricales</taxon>
        <taxon>Marasmiineae</taxon>
        <taxon>Mycenaceae</taxon>
        <taxon>Mycena</taxon>
    </lineage>
</organism>
<evidence type="ECO:0000313" key="2">
    <source>
        <dbReference type="Proteomes" id="UP001295794"/>
    </source>
</evidence>
<reference evidence="1" key="1">
    <citation type="submission" date="2023-11" db="EMBL/GenBank/DDBJ databases">
        <authorList>
            <person name="De Vega J J."/>
            <person name="De Vega J J."/>
        </authorList>
    </citation>
    <scope>NUCLEOTIDE SEQUENCE</scope>
</reference>
<dbReference type="AlphaFoldDB" id="A0AAD2Q5R7"/>
<comment type="caution">
    <text evidence="1">The sequence shown here is derived from an EMBL/GenBank/DDBJ whole genome shotgun (WGS) entry which is preliminary data.</text>
</comment>
<name>A0AAD2Q5R7_9AGAR</name>
<proteinExistence type="predicted"/>
<dbReference type="EMBL" id="CAVNYO010000419">
    <property type="protein sequence ID" value="CAK5277182.1"/>
    <property type="molecule type" value="Genomic_DNA"/>
</dbReference>
<sequence length="97" mass="10687">MALAHKPVAGGSVVNATTLAKSYLLKEHISTSPGEKFKKFVHSSKAVPALAPQDPNFYIPEFLCFTQHFQYTKMGGLVILSDLQGASQSNLHIYLYF</sequence>
<dbReference type="Proteomes" id="UP001295794">
    <property type="component" value="Unassembled WGS sequence"/>
</dbReference>
<keyword evidence="2" id="KW-1185">Reference proteome</keyword>
<dbReference type="Gene3D" id="3.20.200.10">
    <property type="entry name" value="MHCK/EF2 kinase"/>
    <property type="match status" value="1"/>
</dbReference>
<evidence type="ECO:0000313" key="1">
    <source>
        <dbReference type="EMBL" id="CAK5277182.1"/>
    </source>
</evidence>
<evidence type="ECO:0008006" key="3">
    <source>
        <dbReference type="Google" id="ProtNLM"/>
    </source>
</evidence>
<accession>A0AAD2Q5R7</accession>
<gene>
    <name evidence="1" type="ORF">MYCIT1_LOCUS26027</name>
</gene>